<protein>
    <recommendedName>
        <fullName evidence="3">SinR family protein</fullName>
    </recommendedName>
</protein>
<accession>A0A4Y4E3C4</accession>
<dbReference type="Proteomes" id="UP000316659">
    <property type="component" value="Unassembled WGS sequence"/>
</dbReference>
<organism evidence="1 2">
    <name type="scientific">Cellulosimicrobium cellulans</name>
    <name type="common">Arthrobacter luteus</name>
    <dbReference type="NCBI Taxonomy" id="1710"/>
    <lineage>
        <taxon>Bacteria</taxon>
        <taxon>Bacillati</taxon>
        <taxon>Actinomycetota</taxon>
        <taxon>Actinomycetes</taxon>
        <taxon>Micrococcales</taxon>
        <taxon>Promicromonosporaceae</taxon>
        <taxon>Cellulosimicrobium</taxon>
    </lineage>
</organism>
<reference evidence="1 2" key="1">
    <citation type="submission" date="2019-06" db="EMBL/GenBank/DDBJ databases">
        <title>Whole genome shotgun sequence of Cellulosimicrobium cellulans NBRC 15516.</title>
        <authorList>
            <person name="Hosoyama A."/>
            <person name="Uohara A."/>
            <person name="Ohji S."/>
            <person name="Ichikawa N."/>
        </authorList>
    </citation>
    <scope>NUCLEOTIDE SEQUENCE [LARGE SCALE GENOMIC DNA]</scope>
    <source>
        <strain evidence="1 2">NBRC 15516</strain>
    </source>
</reference>
<dbReference type="AlphaFoldDB" id="A0A4Y4E3C4"/>
<evidence type="ECO:0000313" key="1">
    <source>
        <dbReference type="EMBL" id="GED09171.1"/>
    </source>
</evidence>
<dbReference type="EMBL" id="BJNZ01000005">
    <property type="protein sequence ID" value="GED09171.1"/>
    <property type="molecule type" value="Genomic_DNA"/>
</dbReference>
<evidence type="ECO:0008006" key="3">
    <source>
        <dbReference type="Google" id="ProtNLM"/>
    </source>
</evidence>
<sequence>MTAILVTYDLNTPGQDYSTLHKAIKEAGSSWWHYLDSTWIVSGYGLTAADVSAALLPHMDKNDNLLVLNISGDTYSGWLSQDAWDWIKKSV</sequence>
<dbReference type="RefSeq" id="WP_141388713.1">
    <property type="nucleotide sequence ID" value="NZ_BJNZ01000005.1"/>
</dbReference>
<comment type="caution">
    <text evidence="1">The sequence shown here is derived from an EMBL/GenBank/DDBJ whole genome shotgun (WGS) entry which is preliminary data.</text>
</comment>
<proteinExistence type="predicted"/>
<name>A0A4Y4E3C4_CELCE</name>
<evidence type="ECO:0000313" key="2">
    <source>
        <dbReference type="Proteomes" id="UP000316659"/>
    </source>
</evidence>
<gene>
    <name evidence="1" type="ORF">CCE02nite_11700</name>
</gene>